<reference evidence="3" key="1">
    <citation type="journal article" date="2021" name="Int. J. Syst. Evol. Microbiol.">
        <title>Actinocatenispora comari sp. nov., an endophytic actinomycete isolated from aerial parts of Comarum salesowianum.</title>
        <authorList>
            <person name="Oyunbileg N."/>
            <person name="Iizaka Y."/>
            <person name="Hamada M."/>
            <person name="Davaapurev B.O."/>
            <person name="Fukumoto A."/>
            <person name="Tsetseg B."/>
            <person name="Kato F."/>
            <person name="Tamura T."/>
            <person name="Batkhuu J."/>
            <person name="Anzai Y."/>
        </authorList>
    </citation>
    <scope>NUCLEOTIDE SEQUENCE [LARGE SCALE GENOMIC DNA]</scope>
    <source>
        <strain evidence="3">NUM-2625</strain>
    </source>
</reference>
<dbReference type="InterPro" id="IPR000792">
    <property type="entry name" value="Tscrpt_reg_LuxR_C"/>
</dbReference>
<evidence type="ECO:0000313" key="2">
    <source>
        <dbReference type="EMBL" id="GIL25534.1"/>
    </source>
</evidence>
<evidence type="ECO:0000259" key="1">
    <source>
        <dbReference type="SMART" id="SM00421"/>
    </source>
</evidence>
<gene>
    <name evidence="2" type="ORF">NUM_07890</name>
</gene>
<evidence type="ECO:0000313" key="3">
    <source>
        <dbReference type="Proteomes" id="UP000614996"/>
    </source>
</evidence>
<dbReference type="GO" id="GO:0003677">
    <property type="term" value="F:DNA binding"/>
    <property type="evidence" value="ECO:0007669"/>
    <property type="project" value="InterPro"/>
</dbReference>
<dbReference type="Pfam" id="PF13401">
    <property type="entry name" value="AAA_22"/>
    <property type="match status" value="1"/>
</dbReference>
<dbReference type="PANTHER" id="PTHR47691:SF3">
    <property type="entry name" value="HTH-TYPE TRANSCRIPTIONAL REGULATOR RV0890C-RELATED"/>
    <property type="match status" value="1"/>
</dbReference>
<keyword evidence="3" id="KW-1185">Reference proteome</keyword>
<dbReference type="SUPFAM" id="SSF52540">
    <property type="entry name" value="P-loop containing nucleoside triphosphate hydrolases"/>
    <property type="match status" value="1"/>
</dbReference>
<dbReference type="PANTHER" id="PTHR47691">
    <property type="entry name" value="REGULATOR-RELATED"/>
    <property type="match status" value="1"/>
</dbReference>
<dbReference type="GO" id="GO:0006355">
    <property type="term" value="P:regulation of DNA-templated transcription"/>
    <property type="evidence" value="ECO:0007669"/>
    <property type="project" value="InterPro"/>
</dbReference>
<dbReference type="AlphaFoldDB" id="A0A8J4A8A8"/>
<dbReference type="SUPFAM" id="SSF46894">
    <property type="entry name" value="C-terminal effector domain of the bipartite response regulators"/>
    <property type="match status" value="1"/>
</dbReference>
<dbReference type="Gene3D" id="1.10.10.10">
    <property type="entry name" value="Winged helix-like DNA-binding domain superfamily/Winged helix DNA-binding domain"/>
    <property type="match status" value="1"/>
</dbReference>
<feature type="domain" description="HTH luxR-type" evidence="1">
    <location>
        <begin position="728"/>
        <end position="790"/>
    </location>
</feature>
<dbReference type="EMBL" id="BOPO01000006">
    <property type="protein sequence ID" value="GIL25534.1"/>
    <property type="molecule type" value="Genomic_DNA"/>
</dbReference>
<sequence>MSDIGRSVALPLDYGPLIGRAEDEQRAVSVLSRNRLVTLTGTGGVGKTRLAIRVARRIAESMPGGAWMVELAALPQQTTVEQLWTSIARGVQLYHQQSGLDVVARHLSGHAALLVLDNCEHLMAAVREAVTALLAAVPTLRILATSRQPLHLPEAGEHVLDLAPLPTDDAVAVFLAYAHAGGSTYAPLTDGSSTDADAPQRGSEMAGGLDLGQVATLVDAVDGLPLAVEIISRWAATMRLDELIEAVTTNPWEVVVDLDPSDDRHSTLRRIYDWSWLLCSSAEQLVWQWISLFPKATDLPTIVDVCTEGGLDRLAVARAVEGLRDKRILTADLDHTGTPRLGLLATARAYAAEHLATSGHAPAARAAYRGHYRARLAHAATHYASEDEIAILRTVNDDLDHIKTAVDYALADADLATARALVTDMTRTRAPFLFGWLGTARVLTDRVLDAGGPDTVATADEALQLAAAMAGDAWITLTQGATDRAFELITNCYQLHKQWHLDPSPPLLYADGAARALGLSDPDPQTADILTTARTALDGDPASCGDRLMVTLMWSMALSALNDPRAEDAASIFLADAQAAGSPWTESWAQWDGAFAALVDGRYEQANERCRRALMLMSDIGDVWGLTWALLMSAAISADSLDAANPSRRQARRAAWLAAAAQHRRDEIGVRIEGLAPLAAIHNRILTRVSEVLDTRALNRALTDGRRRYHYAVEYALADRLPRRPTPSSTLTQRQHEVAQLMLPDASGHRRTDRDIATELGISVRTAEAHVGDVLRLLGLSNRKQLRPDHLTAAPTAPTPTRS</sequence>
<dbReference type="Pfam" id="PF00196">
    <property type="entry name" value="GerE"/>
    <property type="match status" value="1"/>
</dbReference>
<comment type="caution">
    <text evidence="2">The sequence shown here is derived from an EMBL/GenBank/DDBJ whole genome shotgun (WGS) entry which is preliminary data.</text>
</comment>
<accession>A0A8J4A8A8</accession>
<proteinExistence type="predicted"/>
<name>A0A8J4A8A8_9ACTN</name>
<dbReference type="GO" id="GO:0016887">
    <property type="term" value="F:ATP hydrolysis activity"/>
    <property type="evidence" value="ECO:0007669"/>
    <property type="project" value="InterPro"/>
</dbReference>
<dbReference type="SMART" id="SM00421">
    <property type="entry name" value="HTH_LUXR"/>
    <property type="match status" value="1"/>
</dbReference>
<protein>
    <recommendedName>
        <fullName evidence="1">HTH luxR-type domain-containing protein</fullName>
    </recommendedName>
</protein>
<organism evidence="2 3">
    <name type="scientific">Actinocatenispora comari</name>
    <dbReference type="NCBI Taxonomy" id="2807577"/>
    <lineage>
        <taxon>Bacteria</taxon>
        <taxon>Bacillati</taxon>
        <taxon>Actinomycetota</taxon>
        <taxon>Actinomycetes</taxon>
        <taxon>Micromonosporales</taxon>
        <taxon>Micromonosporaceae</taxon>
        <taxon>Actinocatenispora</taxon>
    </lineage>
</organism>
<dbReference type="CDD" id="cd06170">
    <property type="entry name" value="LuxR_C_like"/>
    <property type="match status" value="1"/>
</dbReference>
<dbReference type="Proteomes" id="UP000614996">
    <property type="component" value="Unassembled WGS sequence"/>
</dbReference>
<dbReference type="InterPro" id="IPR049945">
    <property type="entry name" value="AAA_22"/>
</dbReference>
<dbReference type="RefSeq" id="WP_207123139.1">
    <property type="nucleotide sequence ID" value="NZ_BOPO01000006.1"/>
</dbReference>
<dbReference type="Gene3D" id="3.40.50.300">
    <property type="entry name" value="P-loop containing nucleotide triphosphate hydrolases"/>
    <property type="match status" value="1"/>
</dbReference>
<dbReference type="InterPro" id="IPR036388">
    <property type="entry name" value="WH-like_DNA-bd_sf"/>
</dbReference>
<dbReference type="InterPro" id="IPR016032">
    <property type="entry name" value="Sig_transdc_resp-reg_C-effctor"/>
</dbReference>
<dbReference type="InterPro" id="IPR027417">
    <property type="entry name" value="P-loop_NTPase"/>
</dbReference>
<dbReference type="PRINTS" id="PR00364">
    <property type="entry name" value="DISEASERSIST"/>
</dbReference>